<reference evidence="2" key="1">
    <citation type="submission" date="2020-02" db="EMBL/GenBank/DDBJ databases">
        <authorList>
            <person name="Palmer J.M."/>
        </authorList>
    </citation>
    <scope>NUCLEOTIDE SEQUENCE</scope>
    <source>
        <strain evidence="2">EPUS1.4</strain>
        <tissue evidence="2">Thallus</tissue>
    </source>
</reference>
<evidence type="ECO:0000313" key="3">
    <source>
        <dbReference type="Proteomes" id="UP000606974"/>
    </source>
</evidence>
<proteinExistence type="predicted"/>
<dbReference type="PANTHER" id="PTHR12905:SF0">
    <property type="entry name" value="CALCINEURIN-LIKE PHOSPHOESTERASE DOMAIN-CONTAINING PROTEIN"/>
    <property type="match status" value="1"/>
</dbReference>
<evidence type="ECO:0000259" key="1">
    <source>
        <dbReference type="Pfam" id="PF00149"/>
    </source>
</evidence>
<dbReference type="GO" id="GO:0016787">
    <property type="term" value="F:hydrolase activity"/>
    <property type="evidence" value="ECO:0007669"/>
    <property type="project" value="InterPro"/>
</dbReference>
<dbReference type="CDD" id="cd07379">
    <property type="entry name" value="MPP_239FB"/>
    <property type="match status" value="1"/>
</dbReference>
<dbReference type="InterPro" id="IPR004843">
    <property type="entry name" value="Calcineurin-like_PHP"/>
</dbReference>
<dbReference type="Proteomes" id="UP000606974">
    <property type="component" value="Unassembled WGS sequence"/>
</dbReference>
<organism evidence="2 3">
    <name type="scientific">Endocarpon pusillum</name>
    <dbReference type="NCBI Taxonomy" id="364733"/>
    <lineage>
        <taxon>Eukaryota</taxon>
        <taxon>Fungi</taxon>
        <taxon>Dikarya</taxon>
        <taxon>Ascomycota</taxon>
        <taxon>Pezizomycotina</taxon>
        <taxon>Eurotiomycetes</taxon>
        <taxon>Chaetothyriomycetidae</taxon>
        <taxon>Verrucariales</taxon>
        <taxon>Verrucariaceae</taxon>
        <taxon>Endocarpon</taxon>
    </lineage>
</organism>
<dbReference type="InterPro" id="IPR051693">
    <property type="entry name" value="UPF0046_metallophosphoest"/>
</dbReference>
<name>A0A8H7E454_9EURO</name>
<evidence type="ECO:0000313" key="2">
    <source>
        <dbReference type="EMBL" id="KAF7507478.1"/>
    </source>
</evidence>
<feature type="domain" description="Calcineurin-like phosphoesterase" evidence="1">
    <location>
        <begin position="13"/>
        <end position="239"/>
    </location>
</feature>
<protein>
    <recommendedName>
        <fullName evidence="1">Calcineurin-like phosphoesterase domain-containing protein</fullName>
    </recommendedName>
</protein>
<dbReference type="AlphaFoldDB" id="A0A8H7E454"/>
<gene>
    <name evidence="2" type="ORF">GJ744_010409</name>
</gene>
<dbReference type="InterPro" id="IPR029052">
    <property type="entry name" value="Metallo-depent_PP-like"/>
</dbReference>
<dbReference type="EMBL" id="JAACFV010000068">
    <property type="protein sequence ID" value="KAF7507478.1"/>
    <property type="molecule type" value="Genomic_DNA"/>
</dbReference>
<dbReference type="PANTHER" id="PTHR12905">
    <property type="entry name" value="METALLOPHOSPHOESTERASE"/>
    <property type="match status" value="1"/>
</dbReference>
<keyword evidence="3" id="KW-1185">Reference proteome</keyword>
<dbReference type="Pfam" id="PF00149">
    <property type="entry name" value="Metallophos"/>
    <property type="match status" value="1"/>
</dbReference>
<dbReference type="Gene3D" id="3.60.21.10">
    <property type="match status" value="1"/>
</dbReference>
<dbReference type="SUPFAM" id="SSF56300">
    <property type="entry name" value="Metallo-dependent phosphatases"/>
    <property type="match status" value="1"/>
</dbReference>
<sequence length="322" mass="35700">MEPPAKSQTVKTRIIIMSDTHNQKPFDSSDAKHAFRSPLPDADVLLHAGDLTGSGKRHEHQAQVEMFMEHPAELKVVIPGNHDITLDEPYYNSHPWKHSTPQDLVAIKEMYSGPKARQAGIVLIKEGIQSFQLKNGAKFTLYASAYQPEFCDWAFAYKRSEDRFNPSSAVQQLLGQGPANPIPSHPHIDIMVTHGPPFGIMDSVVGFGARMNASAGCQHLLRAVKRCKPRIHAFGHIHEGWGAKRMKWASGESADGEDQLIPVVVDRDEVLERRGAFIDISSSGGSQLQWGQETLFVNASIMDVRYNPRNAPWVVDLELPGG</sequence>
<comment type="caution">
    <text evidence="2">The sequence shown here is derived from an EMBL/GenBank/DDBJ whole genome shotgun (WGS) entry which is preliminary data.</text>
</comment>
<dbReference type="OrthoDB" id="630188at2759"/>
<accession>A0A8H7E454</accession>